<organism evidence="1 2">
    <name type="scientific">Clostridium saccharobutylicum</name>
    <dbReference type="NCBI Taxonomy" id="169679"/>
    <lineage>
        <taxon>Bacteria</taxon>
        <taxon>Bacillati</taxon>
        <taxon>Bacillota</taxon>
        <taxon>Clostridia</taxon>
        <taxon>Eubacteriales</taxon>
        <taxon>Clostridiaceae</taxon>
        <taxon>Clostridium</taxon>
    </lineage>
</organism>
<dbReference type="AlphaFoldDB" id="A0A1S8MNA0"/>
<accession>A0A1S8MNA0</accession>
<reference evidence="1 2" key="1">
    <citation type="submission" date="2016-05" db="EMBL/GenBank/DDBJ databases">
        <title>Microbial solvent formation.</title>
        <authorList>
            <person name="Poehlein A."/>
            <person name="Montoya Solano J.D."/>
            <person name="Flitsch S."/>
            <person name="Krabben P."/>
            <person name="Duerre P."/>
            <person name="Daniel R."/>
        </authorList>
    </citation>
    <scope>NUCLEOTIDE SEQUENCE [LARGE SCALE GENOMIC DNA]</scope>
    <source>
        <strain evidence="1 2">L1-8</strain>
    </source>
</reference>
<dbReference type="Proteomes" id="UP000191154">
    <property type="component" value="Unassembled WGS sequence"/>
</dbReference>
<evidence type="ECO:0000313" key="2">
    <source>
        <dbReference type="Proteomes" id="UP000191154"/>
    </source>
</evidence>
<evidence type="ECO:0000313" key="1">
    <source>
        <dbReference type="EMBL" id="OOM05672.1"/>
    </source>
</evidence>
<sequence length="73" mass="8907">MGYKEAIERWNDGEKQELINDFYAEFTYNSNKIENPDTMWSDVQYIFNGKAVRRFRFRDIIMRALKTLMKCKK</sequence>
<name>A0A1S8MNA0_CLOSA</name>
<gene>
    <name evidence="1" type="ORF">CLOSAC_45410</name>
</gene>
<dbReference type="RefSeq" id="WP_077867489.1">
    <property type="nucleotide sequence ID" value="NZ_LZYZ01000012.1"/>
</dbReference>
<dbReference type="EMBL" id="LZYZ01000012">
    <property type="protein sequence ID" value="OOM05672.1"/>
    <property type="molecule type" value="Genomic_DNA"/>
</dbReference>
<protein>
    <submittedName>
        <fullName evidence="1">Uncharacterized protein</fullName>
    </submittedName>
</protein>
<proteinExistence type="predicted"/>
<comment type="caution">
    <text evidence="1">The sequence shown here is derived from an EMBL/GenBank/DDBJ whole genome shotgun (WGS) entry which is preliminary data.</text>
</comment>